<evidence type="ECO:0000313" key="2">
    <source>
        <dbReference type="EMBL" id="PXZ04720.1"/>
    </source>
</evidence>
<accession>A0A2V4DVA6</accession>
<comment type="caution">
    <text evidence="2">The sequence shown here is derived from an EMBL/GenBank/DDBJ whole genome shotgun (WGS) entry which is preliminary data.</text>
</comment>
<evidence type="ECO:0000256" key="1">
    <source>
        <dbReference type="SAM" id="Phobius"/>
    </source>
</evidence>
<dbReference type="AlphaFoldDB" id="A0A2V4DVA6"/>
<dbReference type="Proteomes" id="UP000247483">
    <property type="component" value="Unassembled WGS sequence"/>
</dbReference>
<sequence length="107" mass="12342">MPVKLGEPIRNNITIMKFDRDGITEIVLKNCHSQIIKKYFDLTIEKINRVGRISVSLSEKSSEQSFRVYIRIDTDIFLSKMALDNIQKILSCLINLLICILSLMIII</sequence>
<keyword evidence="1" id="KW-0472">Membrane</keyword>
<name>A0A2V4DVA6_9GAMM</name>
<organism evidence="2 3">
    <name type="scientific">Gilliamella apicola</name>
    <dbReference type="NCBI Taxonomy" id="1196095"/>
    <lineage>
        <taxon>Bacteria</taxon>
        <taxon>Pseudomonadati</taxon>
        <taxon>Pseudomonadota</taxon>
        <taxon>Gammaproteobacteria</taxon>
        <taxon>Orbales</taxon>
        <taxon>Orbaceae</taxon>
        <taxon>Gilliamella</taxon>
    </lineage>
</organism>
<gene>
    <name evidence="2" type="ORF">DKK79_10275</name>
</gene>
<protein>
    <submittedName>
        <fullName evidence="2">Uncharacterized protein</fullName>
    </submittedName>
</protein>
<keyword evidence="1" id="KW-1133">Transmembrane helix</keyword>
<proteinExistence type="predicted"/>
<keyword evidence="1" id="KW-0812">Transmembrane</keyword>
<feature type="transmembrane region" description="Helical" evidence="1">
    <location>
        <begin position="89"/>
        <end position="106"/>
    </location>
</feature>
<evidence type="ECO:0000313" key="3">
    <source>
        <dbReference type="Proteomes" id="UP000247483"/>
    </source>
</evidence>
<dbReference type="EMBL" id="QGLP01000005">
    <property type="protein sequence ID" value="PXZ04720.1"/>
    <property type="molecule type" value="Genomic_DNA"/>
</dbReference>
<reference evidence="2 3" key="1">
    <citation type="submission" date="2018-05" db="EMBL/GenBank/DDBJ databases">
        <title>Reference genomes for bee gut microbiota database.</title>
        <authorList>
            <person name="Ellegaard K.M."/>
        </authorList>
    </citation>
    <scope>NUCLEOTIDE SEQUENCE [LARGE SCALE GENOMIC DNA]</scope>
    <source>
        <strain evidence="2 3">ESL0177</strain>
    </source>
</reference>